<keyword evidence="2" id="KW-1185">Reference proteome</keyword>
<protein>
    <submittedName>
        <fullName evidence="1">Uncharacterized protein</fullName>
    </submittedName>
</protein>
<organism evidence="1 2">
    <name type="scientific">Quercus suber</name>
    <name type="common">Cork oak</name>
    <dbReference type="NCBI Taxonomy" id="58331"/>
    <lineage>
        <taxon>Eukaryota</taxon>
        <taxon>Viridiplantae</taxon>
        <taxon>Streptophyta</taxon>
        <taxon>Embryophyta</taxon>
        <taxon>Tracheophyta</taxon>
        <taxon>Spermatophyta</taxon>
        <taxon>Magnoliopsida</taxon>
        <taxon>eudicotyledons</taxon>
        <taxon>Gunneridae</taxon>
        <taxon>Pentapetalae</taxon>
        <taxon>rosids</taxon>
        <taxon>fabids</taxon>
        <taxon>Fagales</taxon>
        <taxon>Fagaceae</taxon>
        <taxon>Quercus</taxon>
    </lineage>
</organism>
<evidence type="ECO:0000313" key="2">
    <source>
        <dbReference type="Proteomes" id="UP000237347"/>
    </source>
</evidence>
<reference evidence="1 2" key="1">
    <citation type="journal article" date="2018" name="Sci. Data">
        <title>The draft genome sequence of cork oak.</title>
        <authorList>
            <person name="Ramos A.M."/>
            <person name="Usie A."/>
            <person name="Barbosa P."/>
            <person name="Barros P.M."/>
            <person name="Capote T."/>
            <person name="Chaves I."/>
            <person name="Simoes F."/>
            <person name="Abreu I."/>
            <person name="Carrasquinho I."/>
            <person name="Faro C."/>
            <person name="Guimaraes J.B."/>
            <person name="Mendonca D."/>
            <person name="Nobrega F."/>
            <person name="Rodrigues L."/>
            <person name="Saibo N.J.M."/>
            <person name="Varela M.C."/>
            <person name="Egas C."/>
            <person name="Matos J."/>
            <person name="Miguel C.M."/>
            <person name="Oliveira M.M."/>
            <person name="Ricardo C.P."/>
            <person name="Goncalves S."/>
        </authorList>
    </citation>
    <scope>NUCLEOTIDE SEQUENCE [LARGE SCALE GENOMIC DNA]</scope>
    <source>
        <strain evidence="2">cv. HL8</strain>
    </source>
</reference>
<sequence>MMAEEGHFQWQVICYGDVTQNYDLDKMKGAKGVILDTQSALTVVGLVLDCFLEQISLRDVIVEICLVEG</sequence>
<accession>A0AAW0LT13</accession>
<dbReference type="AlphaFoldDB" id="A0AAW0LT13"/>
<dbReference type="EMBL" id="PKMF04000064">
    <property type="protein sequence ID" value="KAK7853551.1"/>
    <property type="molecule type" value="Genomic_DNA"/>
</dbReference>
<dbReference type="Proteomes" id="UP000237347">
    <property type="component" value="Unassembled WGS sequence"/>
</dbReference>
<proteinExistence type="predicted"/>
<comment type="caution">
    <text evidence="1">The sequence shown here is derived from an EMBL/GenBank/DDBJ whole genome shotgun (WGS) entry which is preliminary data.</text>
</comment>
<name>A0AAW0LT13_QUESU</name>
<gene>
    <name evidence="1" type="ORF">CFP56_035567</name>
</gene>
<evidence type="ECO:0000313" key="1">
    <source>
        <dbReference type="EMBL" id="KAK7853551.1"/>
    </source>
</evidence>